<accession>A0A919T0G1</accession>
<evidence type="ECO:0008006" key="4">
    <source>
        <dbReference type="Google" id="ProtNLM"/>
    </source>
</evidence>
<keyword evidence="3" id="KW-1185">Reference proteome</keyword>
<gene>
    <name evidence="2" type="ORF">Aco04nite_82680</name>
</gene>
<dbReference type="RefSeq" id="WP_213002637.1">
    <property type="nucleotide sequence ID" value="NZ_BAAATW010000006.1"/>
</dbReference>
<feature type="region of interest" description="Disordered" evidence="1">
    <location>
        <begin position="1"/>
        <end position="22"/>
    </location>
</feature>
<dbReference type="Proteomes" id="UP000680865">
    <property type="component" value="Unassembled WGS sequence"/>
</dbReference>
<sequence length="167" mass="17587">MAEEQEQAGTETETTETDVKDWKAEAEKWQVLARKNEDRAKSNAGAAKELEKVRAAAMSEQERAVAEAKTAGQTEASRAAAPRLVRAELRAEAVEAGLAKEALDGFLEYADLSKFVGDDGEPDSKAIAAAVKRLGGGKATNFDGGPRTTAAKPADMNALIRQAAGLG</sequence>
<proteinExistence type="predicted"/>
<organism evidence="2 3">
    <name type="scientific">Winogradskya consettensis</name>
    <dbReference type="NCBI Taxonomy" id="113560"/>
    <lineage>
        <taxon>Bacteria</taxon>
        <taxon>Bacillati</taxon>
        <taxon>Actinomycetota</taxon>
        <taxon>Actinomycetes</taxon>
        <taxon>Micromonosporales</taxon>
        <taxon>Micromonosporaceae</taxon>
        <taxon>Winogradskya</taxon>
    </lineage>
</organism>
<dbReference type="EMBL" id="BOQP01000052">
    <property type="protein sequence ID" value="GIM82670.1"/>
    <property type="molecule type" value="Genomic_DNA"/>
</dbReference>
<dbReference type="AlphaFoldDB" id="A0A919T0G1"/>
<reference evidence="2" key="1">
    <citation type="submission" date="2021-03" db="EMBL/GenBank/DDBJ databases">
        <title>Whole genome shotgun sequence of Actinoplanes consettensis NBRC 14913.</title>
        <authorList>
            <person name="Komaki H."/>
            <person name="Tamura T."/>
        </authorList>
    </citation>
    <scope>NUCLEOTIDE SEQUENCE</scope>
    <source>
        <strain evidence="2">NBRC 14913</strain>
    </source>
</reference>
<feature type="region of interest" description="Disordered" evidence="1">
    <location>
        <begin position="34"/>
        <end position="55"/>
    </location>
</feature>
<comment type="caution">
    <text evidence="2">The sequence shown here is derived from an EMBL/GenBank/DDBJ whole genome shotgun (WGS) entry which is preliminary data.</text>
</comment>
<evidence type="ECO:0000256" key="1">
    <source>
        <dbReference type="SAM" id="MobiDB-lite"/>
    </source>
</evidence>
<name>A0A919T0G1_9ACTN</name>
<protein>
    <recommendedName>
        <fullName evidence="4">Scaffolding protein</fullName>
    </recommendedName>
</protein>
<evidence type="ECO:0000313" key="3">
    <source>
        <dbReference type="Proteomes" id="UP000680865"/>
    </source>
</evidence>
<evidence type="ECO:0000313" key="2">
    <source>
        <dbReference type="EMBL" id="GIM82670.1"/>
    </source>
</evidence>